<evidence type="ECO:0000256" key="1">
    <source>
        <dbReference type="ARBA" id="ARBA00023172"/>
    </source>
</evidence>
<protein>
    <submittedName>
        <fullName evidence="3">Transposase, IS30 family</fullName>
    </submittedName>
</protein>
<dbReference type="InterPro" id="IPR036397">
    <property type="entry name" value="RNaseH_sf"/>
</dbReference>
<dbReference type="KEGG" id="fau:Fraau_2470"/>
<evidence type="ECO:0000313" key="4">
    <source>
        <dbReference type="Proteomes" id="UP000005234"/>
    </source>
</evidence>
<evidence type="ECO:0000259" key="2">
    <source>
        <dbReference type="PROSITE" id="PS50994"/>
    </source>
</evidence>
<dbReference type="Gene3D" id="3.30.420.10">
    <property type="entry name" value="Ribonuclease H-like superfamily/Ribonuclease H"/>
    <property type="match status" value="1"/>
</dbReference>
<sequence length="326" mass="36779">MIECQNGTSLREIARRTQRSAATISRELTRAGCCSASDPYNATAAGQAYYQRRQRCRRKPRLQGGSPLYQFVHDRLMYFRWSPQQIASRLRYLPSDTRPGLVSHETIYATIYAQPRGALKQGMIQALRQAKTSRGMRRTTAAGSSFVPESLRIVHRPEDIEHRLVPGHWEGDFIKGAFNRSAIGTLVERKTRFVILCRMDGCTAADAMEGFTPQTKRPPAFLRQSLTCDRGSEMACHADLSKRLKLDVWFCDPHASWQRGSNENINGLLCQFLPKGTDLSQPSQTMLNDIARQLNGCPRQTLGWRNPEEVMAEELAKWSSGVALDS</sequence>
<dbReference type="InterPro" id="IPR051917">
    <property type="entry name" value="Transposase-Integrase"/>
</dbReference>
<name>H8L6L6_FRAAD</name>
<dbReference type="EMBL" id="CP003350">
    <property type="protein sequence ID" value="AFC86832.1"/>
    <property type="molecule type" value="Genomic_DNA"/>
</dbReference>
<keyword evidence="1" id="KW-0233">DNA recombination</keyword>
<dbReference type="GO" id="GO:0004803">
    <property type="term" value="F:transposase activity"/>
    <property type="evidence" value="ECO:0007669"/>
    <property type="project" value="TreeGrafter"/>
</dbReference>
<dbReference type="GO" id="GO:0032196">
    <property type="term" value="P:transposition"/>
    <property type="evidence" value="ECO:0007669"/>
    <property type="project" value="TreeGrafter"/>
</dbReference>
<dbReference type="SUPFAM" id="SSF53098">
    <property type="entry name" value="Ribonuclease H-like"/>
    <property type="match status" value="1"/>
</dbReference>
<dbReference type="HOGENOM" id="CLU_035706_0_1_6"/>
<reference evidence="3" key="1">
    <citation type="submission" date="2012-02" db="EMBL/GenBank/DDBJ databases">
        <title>The complete genome of Frateuria aurantia DSM 6220.</title>
        <authorList>
            <consortium name="US DOE Joint Genome Institute (JGI-PGF)"/>
            <person name="Lucas S."/>
            <person name="Copeland A."/>
            <person name="Lapidus A."/>
            <person name="Glavina del Rio T."/>
            <person name="Dalin E."/>
            <person name="Tice H."/>
            <person name="Bruce D."/>
            <person name="Goodwin L."/>
            <person name="Pitluck S."/>
            <person name="Peters L."/>
            <person name="Ovchinnikova G."/>
            <person name="Teshima H."/>
            <person name="Kyrpides N."/>
            <person name="Mavromatis K."/>
            <person name="Ivanova N."/>
            <person name="Brettin T."/>
            <person name="Detter J.C."/>
            <person name="Han C."/>
            <person name="Larimer F."/>
            <person name="Land M."/>
            <person name="Hauser L."/>
            <person name="Markowitz V."/>
            <person name="Cheng J.-F."/>
            <person name="Hugenholtz P."/>
            <person name="Woyke T."/>
            <person name="Wu D."/>
            <person name="Brambilla E."/>
            <person name="Klenk H.-P."/>
            <person name="Eisen J.A."/>
        </authorList>
    </citation>
    <scope>NUCLEOTIDE SEQUENCE</scope>
    <source>
        <strain evidence="3">DSM 6220</strain>
    </source>
</reference>
<dbReference type="GO" id="GO:0006310">
    <property type="term" value="P:DNA recombination"/>
    <property type="evidence" value="ECO:0007669"/>
    <property type="project" value="UniProtKB-KW"/>
</dbReference>
<feature type="domain" description="Integrase catalytic" evidence="2">
    <location>
        <begin position="162"/>
        <end position="315"/>
    </location>
</feature>
<dbReference type="eggNOG" id="COG2826">
    <property type="taxonomic scope" value="Bacteria"/>
</dbReference>
<dbReference type="GO" id="GO:0005829">
    <property type="term" value="C:cytosol"/>
    <property type="evidence" value="ECO:0007669"/>
    <property type="project" value="TreeGrafter"/>
</dbReference>
<keyword evidence="4" id="KW-1185">Reference proteome</keyword>
<gene>
    <name evidence="3" type="ordered locus">Fraau_2470</name>
</gene>
<dbReference type="Proteomes" id="UP000005234">
    <property type="component" value="Chromosome"/>
</dbReference>
<organism evidence="3 4">
    <name type="scientific">Frateuria aurantia (strain ATCC 33424 / DSM 6220 / KCTC 2777 / LMG 1558 / NBRC 3245 / NCIMB 13370)</name>
    <name type="common">Acetobacter aurantius</name>
    <dbReference type="NCBI Taxonomy" id="767434"/>
    <lineage>
        <taxon>Bacteria</taxon>
        <taxon>Pseudomonadati</taxon>
        <taxon>Pseudomonadota</taxon>
        <taxon>Gammaproteobacteria</taxon>
        <taxon>Lysobacterales</taxon>
        <taxon>Rhodanobacteraceae</taxon>
        <taxon>Frateuria</taxon>
    </lineage>
</organism>
<dbReference type="InterPro" id="IPR001584">
    <property type="entry name" value="Integrase_cat-core"/>
</dbReference>
<dbReference type="NCBIfam" id="NF033563">
    <property type="entry name" value="transpos_IS30"/>
    <property type="match status" value="1"/>
</dbReference>
<dbReference type="PROSITE" id="PS50994">
    <property type="entry name" value="INTEGRASE"/>
    <property type="match status" value="1"/>
</dbReference>
<dbReference type="PANTHER" id="PTHR10948">
    <property type="entry name" value="TRANSPOSASE"/>
    <property type="match status" value="1"/>
</dbReference>
<dbReference type="Pfam" id="PF13936">
    <property type="entry name" value="HTH_38"/>
    <property type="match status" value="1"/>
</dbReference>
<dbReference type="AlphaFoldDB" id="H8L6L6"/>
<dbReference type="GO" id="GO:0015074">
    <property type="term" value="P:DNA integration"/>
    <property type="evidence" value="ECO:0007669"/>
    <property type="project" value="InterPro"/>
</dbReference>
<dbReference type="PANTHER" id="PTHR10948:SF23">
    <property type="entry name" value="TRANSPOSASE INSI FOR INSERTION SEQUENCE ELEMENT IS30A-RELATED"/>
    <property type="match status" value="1"/>
</dbReference>
<evidence type="ECO:0000313" key="3">
    <source>
        <dbReference type="EMBL" id="AFC86832.1"/>
    </source>
</evidence>
<dbReference type="GO" id="GO:0003676">
    <property type="term" value="F:nucleic acid binding"/>
    <property type="evidence" value="ECO:0007669"/>
    <property type="project" value="InterPro"/>
</dbReference>
<accession>H8L6L6</accession>
<dbReference type="InterPro" id="IPR012337">
    <property type="entry name" value="RNaseH-like_sf"/>
</dbReference>
<dbReference type="InterPro" id="IPR053392">
    <property type="entry name" value="Transposase_IS30-like"/>
</dbReference>
<proteinExistence type="predicted"/>
<dbReference type="InterPro" id="IPR025246">
    <property type="entry name" value="IS30-like_HTH"/>
</dbReference>